<accession>A0ABW7GLW4</accession>
<keyword evidence="2" id="KW-1185">Reference proteome</keyword>
<name>A0ABW7GLW4_9BURK</name>
<dbReference type="Proteomes" id="UP001606302">
    <property type="component" value="Unassembled WGS sequence"/>
</dbReference>
<sequence>MPAFDKLAISTPQDFDFLVGHWRVSHRRLKERLLGCEDWETFEGSCHMWPLLGGLANLDDNVLQLPTGPYRALSMRTFDPNTHRWAIWWVDSRHPHRLDPPVVGGFADGVGEFQCDDELRGQPIRVRYRWTDTDTGRPRWQQAFSADGGVSWETNWVMDFERVAGAAA</sequence>
<gene>
    <name evidence="1" type="ORF">ACG04Q_15350</name>
</gene>
<evidence type="ECO:0000313" key="1">
    <source>
        <dbReference type="EMBL" id="MFG6462948.1"/>
    </source>
</evidence>
<proteinExistence type="predicted"/>
<dbReference type="RefSeq" id="WP_394511788.1">
    <property type="nucleotide sequence ID" value="NZ_JBIGHX010000005.1"/>
</dbReference>
<evidence type="ECO:0000313" key="2">
    <source>
        <dbReference type="Proteomes" id="UP001606302"/>
    </source>
</evidence>
<protein>
    <submittedName>
        <fullName evidence="1">DUF1579 domain-containing protein</fullName>
    </submittedName>
</protein>
<dbReference type="EMBL" id="JBIGHX010000005">
    <property type="protein sequence ID" value="MFG6462948.1"/>
    <property type="molecule type" value="Genomic_DNA"/>
</dbReference>
<reference evidence="1 2" key="1">
    <citation type="submission" date="2024-08" db="EMBL/GenBank/DDBJ databases">
        <authorList>
            <person name="Lu H."/>
        </authorList>
    </citation>
    <scope>NUCLEOTIDE SEQUENCE [LARGE SCALE GENOMIC DNA]</scope>
    <source>
        <strain evidence="1 2">DXS20W</strain>
    </source>
</reference>
<comment type="caution">
    <text evidence="1">The sequence shown here is derived from an EMBL/GenBank/DDBJ whole genome shotgun (WGS) entry which is preliminary data.</text>
</comment>
<organism evidence="1 2">
    <name type="scientific">Pelomonas lactea</name>
    <dbReference type="NCBI Taxonomy" id="3299030"/>
    <lineage>
        <taxon>Bacteria</taxon>
        <taxon>Pseudomonadati</taxon>
        <taxon>Pseudomonadota</taxon>
        <taxon>Betaproteobacteria</taxon>
        <taxon>Burkholderiales</taxon>
        <taxon>Sphaerotilaceae</taxon>
        <taxon>Roseateles</taxon>
    </lineage>
</organism>